<dbReference type="Gene3D" id="3.40.190.10">
    <property type="entry name" value="Periplasmic binding protein-like II"/>
    <property type="match status" value="1"/>
</dbReference>
<accession>A0A512NK62</accession>
<feature type="region of interest" description="Disordered" evidence="4">
    <location>
        <begin position="1"/>
        <end position="23"/>
    </location>
</feature>
<evidence type="ECO:0000256" key="2">
    <source>
        <dbReference type="ARBA" id="ARBA00005695"/>
    </source>
</evidence>
<protein>
    <submittedName>
        <fullName evidence="6">ABC transporter substrate-binding protein</fullName>
    </submittedName>
</protein>
<proteinExistence type="inferred from homology"/>
<dbReference type="CDD" id="cd08517">
    <property type="entry name" value="PBP2_NikA_DppA_OppA_like_13"/>
    <property type="match status" value="1"/>
</dbReference>
<dbReference type="GO" id="GO:0015833">
    <property type="term" value="P:peptide transport"/>
    <property type="evidence" value="ECO:0007669"/>
    <property type="project" value="TreeGrafter"/>
</dbReference>
<evidence type="ECO:0000256" key="4">
    <source>
        <dbReference type="SAM" id="MobiDB-lite"/>
    </source>
</evidence>
<comment type="caution">
    <text evidence="6">The sequence shown here is derived from an EMBL/GenBank/DDBJ whole genome shotgun (WGS) entry which is preliminary data.</text>
</comment>
<dbReference type="PANTHER" id="PTHR30290:SF38">
    <property type="entry name" value="D,D-DIPEPTIDE-BINDING PERIPLASMIC PROTEIN DDPA-RELATED"/>
    <property type="match status" value="1"/>
</dbReference>
<keyword evidence="3" id="KW-0732">Signal</keyword>
<keyword evidence="7" id="KW-1185">Reference proteome</keyword>
<dbReference type="PANTHER" id="PTHR30290">
    <property type="entry name" value="PERIPLASMIC BINDING COMPONENT OF ABC TRANSPORTER"/>
    <property type="match status" value="1"/>
</dbReference>
<dbReference type="Gene3D" id="3.10.105.10">
    <property type="entry name" value="Dipeptide-binding Protein, Domain 3"/>
    <property type="match status" value="1"/>
</dbReference>
<feature type="domain" description="Solute-binding protein family 5" evidence="5">
    <location>
        <begin position="42"/>
        <end position="408"/>
    </location>
</feature>
<evidence type="ECO:0000256" key="1">
    <source>
        <dbReference type="ARBA" id="ARBA00004418"/>
    </source>
</evidence>
<organism evidence="6 7">
    <name type="scientific">Reyranella soli</name>
    <dbReference type="NCBI Taxonomy" id="1230389"/>
    <lineage>
        <taxon>Bacteria</taxon>
        <taxon>Pseudomonadati</taxon>
        <taxon>Pseudomonadota</taxon>
        <taxon>Alphaproteobacteria</taxon>
        <taxon>Hyphomicrobiales</taxon>
        <taxon>Reyranellaceae</taxon>
        <taxon>Reyranella</taxon>
    </lineage>
</organism>
<dbReference type="SUPFAM" id="SSF53850">
    <property type="entry name" value="Periplasmic binding protein-like II"/>
    <property type="match status" value="1"/>
</dbReference>
<comment type="similarity">
    <text evidence="2">Belongs to the bacterial solute-binding protein 5 family.</text>
</comment>
<gene>
    <name evidence="6" type="ORF">RSO01_65060</name>
</gene>
<dbReference type="InterPro" id="IPR023765">
    <property type="entry name" value="SBP_5_CS"/>
</dbReference>
<evidence type="ECO:0000256" key="3">
    <source>
        <dbReference type="ARBA" id="ARBA00022729"/>
    </source>
</evidence>
<name>A0A512NK62_9HYPH</name>
<evidence type="ECO:0000313" key="6">
    <source>
        <dbReference type="EMBL" id="GEP59340.1"/>
    </source>
</evidence>
<dbReference type="EMBL" id="BKAJ01000127">
    <property type="protein sequence ID" value="GEP59340.1"/>
    <property type="molecule type" value="Genomic_DNA"/>
</dbReference>
<sequence length="497" mass="54558">MVATLGGGEPQACYVPSGGGPSPTFSSSKLLERLASRRMDGEFQGELAEAWKPAADFKSYTVRIRKGVKFHDGHDMTTADVVYSIDEIWKKHATAAALTDFAGVAAPDTDTVVVSFNKPVPEFFFSSLLCSPANYILPKHVYAGSDPLTNPANDAPIGTGPWTFKQWVRGSHFEYARNEGYWRRDTPYLDRLIIRYVRDPAGRAAALEAGDIHIGVSNPVPLPDIKRLAATGKFVATPKGYEEAVWSTTLECNLRNPVFAKHEVRQAMFFAVDRSLIARTVYYGYAQPGTGPIFSPNKEYFAADTFKTAFDPKKAAALLDAAGYPKKAGGKRFKLNLVAAGWLPENAKIGALVEQGLEDIGVDVTLTVPDRSTSIRRIYTDYDFDLAISNQANPSEPVPATTQYFTSDGIRKGVPFRNASGFHTDEVDALVEKIKVETDPGQRKALVAEFQKIVTRECPNLPLVEIESLTVASTRVQNHSNDPNFLAASWHDLWLAS</sequence>
<dbReference type="GO" id="GO:1904680">
    <property type="term" value="F:peptide transmembrane transporter activity"/>
    <property type="evidence" value="ECO:0007669"/>
    <property type="project" value="TreeGrafter"/>
</dbReference>
<dbReference type="Proteomes" id="UP000321058">
    <property type="component" value="Unassembled WGS sequence"/>
</dbReference>
<dbReference type="PROSITE" id="PS01040">
    <property type="entry name" value="SBP_BACTERIAL_5"/>
    <property type="match status" value="1"/>
</dbReference>
<dbReference type="Pfam" id="PF00496">
    <property type="entry name" value="SBP_bac_5"/>
    <property type="match status" value="1"/>
</dbReference>
<dbReference type="InterPro" id="IPR000914">
    <property type="entry name" value="SBP_5_dom"/>
</dbReference>
<evidence type="ECO:0000259" key="5">
    <source>
        <dbReference type="Pfam" id="PF00496"/>
    </source>
</evidence>
<dbReference type="GO" id="GO:0030288">
    <property type="term" value="C:outer membrane-bounded periplasmic space"/>
    <property type="evidence" value="ECO:0007669"/>
    <property type="project" value="UniProtKB-ARBA"/>
</dbReference>
<dbReference type="InterPro" id="IPR039424">
    <property type="entry name" value="SBP_5"/>
</dbReference>
<dbReference type="InterPro" id="IPR030678">
    <property type="entry name" value="Peptide/Ni-bd"/>
</dbReference>
<comment type="subcellular location">
    <subcellularLocation>
        <location evidence="1">Periplasm</location>
    </subcellularLocation>
</comment>
<evidence type="ECO:0000313" key="7">
    <source>
        <dbReference type="Proteomes" id="UP000321058"/>
    </source>
</evidence>
<dbReference type="AlphaFoldDB" id="A0A512NK62"/>
<dbReference type="GO" id="GO:0043190">
    <property type="term" value="C:ATP-binding cassette (ABC) transporter complex"/>
    <property type="evidence" value="ECO:0007669"/>
    <property type="project" value="InterPro"/>
</dbReference>
<reference evidence="6 7" key="1">
    <citation type="submission" date="2019-07" db="EMBL/GenBank/DDBJ databases">
        <title>Whole genome shotgun sequence of Reyranella soli NBRC 108950.</title>
        <authorList>
            <person name="Hosoyama A."/>
            <person name="Uohara A."/>
            <person name="Ohji S."/>
            <person name="Ichikawa N."/>
        </authorList>
    </citation>
    <scope>NUCLEOTIDE SEQUENCE [LARGE SCALE GENOMIC DNA]</scope>
    <source>
        <strain evidence="6 7">NBRC 108950</strain>
    </source>
</reference>
<dbReference type="PIRSF" id="PIRSF002741">
    <property type="entry name" value="MppA"/>
    <property type="match status" value="1"/>
</dbReference>